<feature type="signal peptide" evidence="11">
    <location>
        <begin position="1"/>
        <end position="16"/>
    </location>
</feature>
<evidence type="ECO:0000256" key="1">
    <source>
        <dbReference type="ARBA" id="ARBA00004141"/>
    </source>
</evidence>
<evidence type="ECO:0000256" key="6">
    <source>
        <dbReference type="ARBA" id="ARBA00023170"/>
    </source>
</evidence>
<keyword evidence="14" id="KW-1185">Reference proteome</keyword>
<feature type="domain" description="G-protein coupled receptors family 3 profile" evidence="12">
    <location>
        <begin position="448"/>
        <end position="641"/>
    </location>
</feature>
<dbReference type="InterPro" id="IPR028082">
    <property type="entry name" value="Peripla_BP_I"/>
</dbReference>
<reference evidence="13" key="1">
    <citation type="submission" date="2023-06" db="EMBL/GenBank/DDBJ databases">
        <title>Survivors Of The Sea: Transcriptome response of Skeletonema marinoi to long-term dormancy.</title>
        <authorList>
            <person name="Pinder M.I.M."/>
            <person name="Kourtchenko O."/>
            <person name="Robertson E.K."/>
            <person name="Larsson T."/>
            <person name="Maumus F."/>
            <person name="Osuna-Cruz C.M."/>
            <person name="Vancaester E."/>
            <person name="Stenow R."/>
            <person name="Vandepoele K."/>
            <person name="Ploug H."/>
            <person name="Bruchert V."/>
            <person name="Godhe A."/>
            <person name="Topel M."/>
        </authorList>
    </citation>
    <scope>NUCLEOTIDE SEQUENCE</scope>
    <source>
        <strain evidence="13">R05AC</strain>
    </source>
</reference>
<name>A0AAD9DAC3_9STRA</name>
<dbReference type="SUPFAM" id="SSF53822">
    <property type="entry name" value="Periplasmic binding protein-like I"/>
    <property type="match status" value="1"/>
</dbReference>
<gene>
    <name evidence="13" type="ORF">QTG54_010555</name>
</gene>
<evidence type="ECO:0000256" key="9">
    <source>
        <dbReference type="SAM" id="MobiDB-lite"/>
    </source>
</evidence>
<evidence type="ECO:0000256" key="2">
    <source>
        <dbReference type="ARBA" id="ARBA00022692"/>
    </source>
</evidence>
<comment type="caution">
    <text evidence="13">The sequence shown here is derived from an EMBL/GenBank/DDBJ whole genome shotgun (WGS) entry which is preliminary data.</text>
</comment>
<organism evidence="13 14">
    <name type="scientific">Skeletonema marinoi</name>
    <dbReference type="NCBI Taxonomy" id="267567"/>
    <lineage>
        <taxon>Eukaryota</taxon>
        <taxon>Sar</taxon>
        <taxon>Stramenopiles</taxon>
        <taxon>Ochrophyta</taxon>
        <taxon>Bacillariophyta</taxon>
        <taxon>Coscinodiscophyceae</taxon>
        <taxon>Thalassiosirophycidae</taxon>
        <taxon>Thalassiosirales</taxon>
        <taxon>Skeletonemataceae</taxon>
        <taxon>Skeletonema</taxon>
        <taxon>Skeletonema marinoi-dohrnii complex</taxon>
    </lineage>
</organism>
<evidence type="ECO:0000256" key="5">
    <source>
        <dbReference type="ARBA" id="ARBA00023136"/>
    </source>
</evidence>
<feature type="chain" id="PRO_5042231702" evidence="11">
    <location>
        <begin position="17"/>
        <end position="717"/>
    </location>
</feature>
<dbReference type="GO" id="GO:0038039">
    <property type="term" value="C:G protein-coupled receptor heterodimeric complex"/>
    <property type="evidence" value="ECO:0007669"/>
    <property type="project" value="TreeGrafter"/>
</dbReference>
<evidence type="ECO:0000256" key="7">
    <source>
        <dbReference type="ARBA" id="ARBA00023180"/>
    </source>
</evidence>
<comment type="subcellular location">
    <subcellularLocation>
        <location evidence="1">Membrane</location>
        <topology evidence="1">Multi-pass membrane protein</topology>
    </subcellularLocation>
</comment>
<proteinExistence type="predicted"/>
<evidence type="ECO:0000313" key="14">
    <source>
        <dbReference type="Proteomes" id="UP001224775"/>
    </source>
</evidence>
<accession>A0AAD9DAC3</accession>
<evidence type="ECO:0000256" key="10">
    <source>
        <dbReference type="SAM" id="Phobius"/>
    </source>
</evidence>
<dbReference type="PANTHER" id="PTHR10519:SF20">
    <property type="entry name" value="G-PROTEIN COUPLED RECEPTOR 156-RELATED"/>
    <property type="match status" value="1"/>
</dbReference>
<evidence type="ECO:0000313" key="13">
    <source>
        <dbReference type="EMBL" id="KAK1738525.1"/>
    </source>
</evidence>
<dbReference type="PROSITE" id="PS50259">
    <property type="entry name" value="G_PROTEIN_RECEP_F3_4"/>
    <property type="match status" value="1"/>
</dbReference>
<feature type="transmembrane region" description="Helical" evidence="10">
    <location>
        <begin position="412"/>
        <end position="431"/>
    </location>
</feature>
<feature type="transmembrane region" description="Helical" evidence="10">
    <location>
        <begin position="378"/>
        <end position="400"/>
    </location>
</feature>
<dbReference type="CDD" id="cd15047">
    <property type="entry name" value="7tmC_GABA-B-like"/>
    <property type="match status" value="1"/>
</dbReference>
<keyword evidence="5 10" id="KW-0472">Membrane</keyword>
<dbReference type="Pfam" id="PF13407">
    <property type="entry name" value="Peripla_BP_4"/>
    <property type="match status" value="1"/>
</dbReference>
<evidence type="ECO:0000256" key="4">
    <source>
        <dbReference type="ARBA" id="ARBA00023040"/>
    </source>
</evidence>
<dbReference type="GO" id="GO:0004965">
    <property type="term" value="F:G protein-coupled GABA receptor activity"/>
    <property type="evidence" value="ECO:0007669"/>
    <property type="project" value="InterPro"/>
</dbReference>
<feature type="transmembrane region" description="Helical" evidence="10">
    <location>
        <begin position="615"/>
        <end position="637"/>
    </location>
</feature>
<keyword evidence="2 10" id="KW-0812">Transmembrane</keyword>
<dbReference type="EMBL" id="JATAAI010000020">
    <property type="protein sequence ID" value="KAK1738525.1"/>
    <property type="molecule type" value="Genomic_DNA"/>
</dbReference>
<dbReference type="Proteomes" id="UP001224775">
    <property type="component" value="Unassembled WGS sequence"/>
</dbReference>
<keyword evidence="6 13" id="KW-0675">Receptor</keyword>
<feature type="transmembrane region" description="Helical" evidence="10">
    <location>
        <begin position="552"/>
        <end position="575"/>
    </location>
</feature>
<evidence type="ECO:0000256" key="11">
    <source>
        <dbReference type="SAM" id="SignalP"/>
    </source>
</evidence>
<protein>
    <submittedName>
        <fullName evidence="13">GABA-B receptor-like protein</fullName>
    </submittedName>
</protein>
<feature type="transmembrane region" description="Helical" evidence="10">
    <location>
        <begin position="451"/>
        <end position="471"/>
    </location>
</feature>
<feature type="transmembrane region" description="Helical" evidence="10">
    <location>
        <begin position="587"/>
        <end position="609"/>
    </location>
</feature>
<dbReference type="Gene3D" id="3.40.50.2300">
    <property type="match status" value="2"/>
</dbReference>
<dbReference type="InterPro" id="IPR002455">
    <property type="entry name" value="GPCR3_GABA-B"/>
</dbReference>
<keyword evidence="11" id="KW-0732">Signal</keyword>
<dbReference type="GO" id="GO:0007214">
    <property type="term" value="P:gamma-aminobutyric acid signaling pathway"/>
    <property type="evidence" value="ECO:0007669"/>
    <property type="project" value="TreeGrafter"/>
</dbReference>
<dbReference type="AlphaFoldDB" id="A0AAD9DAC3"/>
<sequence length="717" mass="78741">MIPVLLFFLLVAATTAQTTSTNSSKSPPDILFIVPDRSTPYPNGLHNGILTSAYNYDADYSVEVIDYGNYDQAKSFAVLNAAIDTPTEQQPKVYCIWPMDVESKRLAGKLFETHRVPIVQINQLPDDWELDHLVGYAGPKDAERAGNAGIMMGDAMKERGVENAKVIALGYPASYGGYPLSIEAFRNSIDPSIDIVKEIPLAPPDLRQSAYIEIVNLIDNNMEFNGLYAMDDAILLGAYEALNDRGRVYVKGGNDGPDAVTLVGTVCNGARELLENGKQYGTTIQAPFLEATLAFDQAMEYIETGKLNETIRFTPNPIARGDSWDGMVVDFLGKAYAADSLCTWNQYHERINGLMDTFDTQNACDWVDCLFIPEGLFIAGYAMVGINYLLILVGSILLFIHRKKKIILLAQPFFLSLILLGSAVDTTSIIFMSRDSRNYTRRELDNGCAAFVWLLTLGQMLTTATLVAKIYRVKRVTSQMRPGATNIAKKTKVTTKDVAGFIVGGLLIDIVILAVWFGTAPFKWTTQVTSQDFNGIILQAVGQCSSEGSNAWVYPMVIVILHLLLLVYANVLAYQTRAFHIISDSKMAAVCVFNSIQLLNIATIIVAMSGDNVSIAYIIKACYAFLNNFGVIALMILPKLYQCYYNKGDDGHSRLATTVVQPSHQAGYISGLGNVSHIDRATLCNNRASVSDSEANASPPPSRRPTESDIPEENEVE</sequence>
<feature type="region of interest" description="Disordered" evidence="9">
    <location>
        <begin position="688"/>
        <end position="717"/>
    </location>
</feature>
<evidence type="ECO:0000259" key="12">
    <source>
        <dbReference type="PROSITE" id="PS50259"/>
    </source>
</evidence>
<dbReference type="InterPro" id="IPR017978">
    <property type="entry name" value="GPCR_3_C"/>
</dbReference>
<evidence type="ECO:0000256" key="8">
    <source>
        <dbReference type="ARBA" id="ARBA00023224"/>
    </source>
</evidence>
<keyword evidence="3 10" id="KW-1133">Transmembrane helix</keyword>
<dbReference type="PANTHER" id="PTHR10519">
    <property type="entry name" value="GABA-B RECEPTOR"/>
    <property type="match status" value="1"/>
</dbReference>
<keyword evidence="7" id="KW-0325">Glycoprotein</keyword>
<evidence type="ECO:0000256" key="3">
    <source>
        <dbReference type="ARBA" id="ARBA00022989"/>
    </source>
</evidence>
<dbReference type="Pfam" id="PF00003">
    <property type="entry name" value="7tm_3"/>
    <property type="match status" value="1"/>
</dbReference>
<keyword evidence="4" id="KW-0297">G-protein coupled receptor</keyword>
<keyword evidence="8" id="KW-0807">Transducer</keyword>
<feature type="transmembrane region" description="Helical" evidence="10">
    <location>
        <begin position="498"/>
        <end position="517"/>
    </location>
</feature>
<dbReference type="InterPro" id="IPR025997">
    <property type="entry name" value="SBP_2_dom"/>
</dbReference>